<keyword evidence="1" id="KW-1133">Transmembrane helix</keyword>
<dbReference type="Proteomes" id="UP000001064">
    <property type="component" value="Unassembled WGS sequence"/>
</dbReference>
<feature type="transmembrane region" description="Helical" evidence="1">
    <location>
        <begin position="89"/>
        <end position="105"/>
    </location>
</feature>
<dbReference type="GeneID" id="10504840"/>
<dbReference type="KEGG" id="dpp:DICPUDRAFT_84071"/>
<organism evidence="2 3">
    <name type="scientific">Dictyostelium purpureum</name>
    <name type="common">Slime mold</name>
    <dbReference type="NCBI Taxonomy" id="5786"/>
    <lineage>
        <taxon>Eukaryota</taxon>
        <taxon>Amoebozoa</taxon>
        <taxon>Evosea</taxon>
        <taxon>Eumycetozoa</taxon>
        <taxon>Dictyostelia</taxon>
        <taxon>Dictyosteliales</taxon>
        <taxon>Dictyosteliaceae</taxon>
        <taxon>Dictyostelium</taxon>
    </lineage>
</organism>
<name>F1A1I0_DICPU</name>
<protein>
    <submittedName>
        <fullName evidence="2">Uncharacterized protein</fullName>
    </submittedName>
</protein>
<sequence>MTIFRVCLFSIPSHTYTQFLEEDFIKVLVFLAINSKVKENITIRVLIDFILANIIVFYCFYNSLISIHILINIYKIFQNGGGTFSKCKSILYSIPTLISIFLFYIGFTNFDSLMEKLFLLCISMTLLNDFKVTTLFMKKK</sequence>
<evidence type="ECO:0000313" key="3">
    <source>
        <dbReference type="Proteomes" id="UP000001064"/>
    </source>
</evidence>
<dbReference type="EMBL" id="GL871374">
    <property type="protein sequence ID" value="EGC29945.1"/>
    <property type="molecule type" value="Genomic_DNA"/>
</dbReference>
<keyword evidence="1" id="KW-0472">Membrane</keyword>
<dbReference type="InParanoid" id="F1A1I0"/>
<dbReference type="VEuPathDB" id="AmoebaDB:DICPUDRAFT_84071"/>
<evidence type="ECO:0000313" key="2">
    <source>
        <dbReference type="EMBL" id="EGC29945.1"/>
    </source>
</evidence>
<keyword evidence="1" id="KW-0812">Transmembrane</keyword>
<gene>
    <name evidence="2" type="ORF">DICPUDRAFT_84071</name>
</gene>
<evidence type="ECO:0000256" key="1">
    <source>
        <dbReference type="SAM" id="Phobius"/>
    </source>
</evidence>
<feature type="transmembrane region" description="Helical" evidence="1">
    <location>
        <begin position="50"/>
        <end position="77"/>
    </location>
</feature>
<reference evidence="3" key="1">
    <citation type="journal article" date="2011" name="Genome Biol.">
        <title>Comparative genomics of the social amoebae Dictyostelium discoideum and Dictyostelium purpureum.</title>
        <authorList>
            <consortium name="US DOE Joint Genome Institute (JGI-PGF)"/>
            <person name="Sucgang R."/>
            <person name="Kuo A."/>
            <person name="Tian X."/>
            <person name="Salerno W."/>
            <person name="Parikh A."/>
            <person name="Feasley C.L."/>
            <person name="Dalin E."/>
            <person name="Tu H."/>
            <person name="Huang E."/>
            <person name="Barry K."/>
            <person name="Lindquist E."/>
            <person name="Shapiro H."/>
            <person name="Bruce D."/>
            <person name="Schmutz J."/>
            <person name="Salamov A."/>
            <person name="Fey P."/>
            <person name="Gaudet P."/>
            <person name="Anjard C."/>
            <person name="Babu M.M."/>
            <person name="Basu S."/>
            <person name="Bushmanova Y."/>
            <person name="van der Wel H."/>
            <person name="Katoh-Kurasawa M."/>
            <person name="Dinh C."/>
            <person name="Coutinho P.M."/>
            <person name="Saito T."/>
            <person name="Elias M."/>
            <person name="Schaap P."/>
            <person name="Kay R.R."/>
            <person name="Henrissat B."/>
            <person name="Eichinger L."/>
            <person name="Rivero F."/>
            <person name="Putnam N.H."/>
            <person name="West C.M."/>
            <person name="Loomis W.F."/>
            <person name="Chisholm R.L."/>
            <person name="Shaulsky G."/>
            <person name="Strassmann J.E."/>
            <person name="Queller D.C."/>
            <person name="Kuspa A."/>
            <person name="Grigoriev I.V."/>
        </authorList>
    </citation>
    <scope>NUCLEOTIDE SEQUENCE [LARGE SCALE GENOMIC DNA]</scope>
    <source>
        <strain evidence="3">QSDP1</strain>
    </source>
</reference>
<dbReference type="AlphaFoldDB" id="F1A1I0"/>
<keyword evidence="3" id="KW-1185">Reference proteome</keyword>
<accession>F1A1I0</accession>
<proteinExistence type="predicted"/>
<dbReference type="RefSeq" id="XP_003293526.1">
    <property type="nucleotide sequence ID" value="XM_003293478.1"/>
</dbReference>